<sequence>MYSSNHKPGQDGGLSRYVSAPSALLTSVVDSVIGSDQGFSNVGSENHLMGTHHRYLSGDSSSMTNESGCKANGSSFSDFKQAVYRNERAGNGSTPTLQRAYGFNQLNGGGGGGGSSPLIRHSSSPAGFLNNLMVENGFSITKGIEGYNNQAAGTNTVGHGRLRTQLSFTQDSLSQISEVGENGATGVSSSDDGFTIGSWDNDTNSIHFSTPSNKRTKNNNGDFVAVLDDIETQSLFNLAKTSLEMEKLFGQNDTVVTCKTRARRGFATHPRSIAERERRGRISDKLRKLQEFVPNMDKQTSIADMLDLAMKHIKGLQGEVQKLKKHLESCTCGCKQATKMQS</sequence>
<dbReference type="GO" id="GO:0046983">
    <property type="term" value="F:protein dimerization activity"/>
    <property type="evidence" value="ECO:0007669"/>
    <property type="project" value="InterPro"/>
</dbReference>
<dbReference type="PROSITE" id="PS50888">
    <property type="entry name" value="BHLH"/>
    <property type="match status" value="1"/>
</dbReference>
<evidence type="ECO:0000313" key="7">
    <source>
        <dbReference type="EMBL" id="OVA19074.1"/>
    </source>
</evidence>
<dbReference type="InterPro" id="IPR036638">
    <property type="entry name" value="HLH_DNA-bd_sf"/>
</dbReference>
<evidence type="ECO:0000256" key="1">
    <source>
        <dbReference type="ARBA" id="ARBA00004123"/>
    </source>
</evidence>
<evidence type="ECO:0000256" key="3">
    <source>
        <dbReference type="ARBA" id="ARBA00023125"/>
    </source>
</evidence>
<dbReference type="InterPro" id="IPR045843">
    <property type="entry name" value="IND-like"/>
</dbReference>
<comment type="subcellular location">
    <subcellularLocation>
        <location evidence="1">Nucleus</location>
    </subcellularLocation>
</comment>
<feature type="domain" description="BHLH" evidence="6">
    <location>
        <begin position="266"/>
        <end position="316"/>
    </location>
</feature>
<dbReference type="FunFam" id="4.10.280.10:FF:000021">
    <property type="entry name" value="Transcription factor bHLH130 family"/>
    <property type="match status" value="1"/>
</dbReference>
<keyword evidence="2" id="KW-0805">Transcription regulation</keyword>
<keyword evidence="5" id="KW-0539">Nucleus</keyword>
<dbReference type="FunCoup" id="A0A200R8K9">
    <property type="interactions" value="581"/>
</dbReference>
<dbReference type="Pfam" id="PF00010">
    <property type="entry name" value="HLH"/>
    <property type="match status" value="1"/>
</dbReference>
<dbReference type="OMA" id="HCTCGCK"/>
<dbReference type="AlphaFoldDB" id="A0A200R8K9"/>
<dbReference type="STRING" id="56857.A0A200R8K9"/>
<dbReference type="Gene3D" id="4.10.280.10">
    <property type="entry name" value="Helix-loop-helix DNA-binding domain"/>
    <property type="match status" value="1"/>
</dbReference>
<keyword evidence="8" id="KW-1185">Reference proteome</keyword>
<comment type="caution">
    <text evidence="7">The sequence shown here is derived from an EMBL/GenBank/DDBJ whole genome shotgun (WGS) entry which is preliminary data.</text>
</comment>
<dbReference type="InterPro" id="IPR011598">
    <property type="entry name" value="bHLH_dom"/>
</dbReference>
<dbReference type="SUPFAM" id="SSF47459">
    <property type="entry name" value="HLH, helix-loop-helix DNA-binding domain"/>
    <property type="match status" value="1"/>
</dbReference>
<reference evidence="7 8" key="1">
    <citation type="journal article" date="2017" name="Mol. Plant">
        <title>The Genome of Medicinal Plant Macleaya cordata Provides New Insights into Benzylisoquinoline Alkaloids Metabolism.</title>
        <authorList>
            <person name="Liu X."/>
            <person name="Liu Y."/>
            <person name="Huang P."/>
            <person name="Ma Y."/>
            <person name="Qing Z."/>
            <person name="Tang Q."/>
            <person name="Cao H."/>
            <person name="Cheng P."/>
            <person name="Zheng Y."/>
            <person name="Yuan Z."/>
            <person name="Zhou Y."/>
            <person name="Liu J."/>
            <person name="Tang Z."/>
            <person name="Zhuo Y."/>
            <person name="Zhang Y."/>
            <person name="Yu L."/>
            <person name="Huang J."/>
            <person name="Yang P."/>
            <person name="Peng Q."/>
            <person name="Zhang J."/>
            <person name="Jiang W."/>
            <person name="Zhang Z."/>
            <person name="Lin K."/>
            <person name="Ro D.K."/>
            <person name="Chen X."/>
            <person name="Xiong X."/>
            <person name="Shang Y."/>
            <person name="Huang S."/>
            <person name="Zeng J."/>
        </authorList>
    </citation>
    <scope>NUCLEOTIDE SEQUENCE [LARGE SCALE GENOMIC DNA]</scope>
    <source>
        <strain evidence="8">cv. BLH2017</strain>
        <tissue evidence="7">Root</tissue>
    </source>
</reference>
<dbReference type="CDD" id="cd11393">
    <property type="entry name" value="bHLH_AtbHLH_like"/>
    <property type="match status" value="1"/>
</dbReference>
<evidence type="ECO:0000259" key="6">
    <source>
        <dbReference type="PROSITE" id="PS50888"/>
    </source>
</evidence>
<accession>A0A200R8K9</accession>
<dbReference type="OrthoDB" id="2019494at2759"/>
<name>A0A200R8K9_MACCD</name>
<dbReference type="PANTHER" id="PTHR16223">
    <property type="entry name" value="TRANSCRIPTION FACTOR BHLH83-RELATED"/>
    <property type="match status" value="1"/>
</dbReference>
<dbReference type="GO" id="GO:0005634">
    <property type="term" value="C:nucleus"/>
    <property type="evidence" value="ECO:0007669"/>
    <property type="project" value="UniProtKB-SubCell"/>
</dbReference>
<dbReference type="PANTHER" id="PTHR16223:SF177">
    <property type="entry name" value="TRANSCRIPTION FACTOR BHLH129"/>
    <property type="match status" value="1"/>
</dbReference>
<evidence type="ECO:0000256" key="2">
    <source>
        <dbReference type="ARBA" id="ARBA00023015"/>
    </source>
</evidence>
<dbReference type="SMART" id="SM00353">
    <property type="entry name" value="HLH"/>
    <property type="match status" value="1"/>
</dbReference>
<dbReference type="Proteomes" id="UP000195402">
    <property type="component" value="Unassembled WGS sequence"/>
</dbReference>
<evidence type="ECO:0000313" key="8">
    <source>
        <dbReference type="Proteomes" id="UP000195402"/>
    </source>
</evidence>
<organism evidence="7 8">
    <name type="scientific">Macleaya cordata</name>
    <name type="common">Five-seeded plume-poppy</name>
    <name type="synonym">Bocconia cordata</name>
    <dbReference type="NCBI Taxonomy" id="56857"/>
    <lineage>
        <taxon>Eukaryota</taxon>
        <taxon>Viridiplantae</taxon>
        <taxon>Streptophyta</taxon>
        <taxon>Embryophyta</taxon>
        <taxon>Tracheophyta</taxon>
        <taxon>Spermatophyta</taxon>
        <taxon>Magnoliopsida</taxon>
        <taxon>Ranunculales</taxon>
        <taxon>Papaveraceae</taxon>
        <taxon>Papaveroideae</taxon>
        <taxon>Macleaya</taxon>
    </lineage>
</organism>
<keyword evidence="3" id="KW-0238">DNA-binding</keyword>
<proteinExistence type="predicted"/>
<dbReference type="InterPro" id="IPR045239">
    <property type="entry name" value="bHLH95_bHLH"/>
</dbReference>
<dbReference type="EMBL" id="MVGT01000270">
    <property type="protein sequence ID" value="OVA19074.1"/>
    <property type="molecule type" value="Genomic_DNA"/>
</dbReference>
<evidence type="ECO:0000256" key="4">
    <source>
        <dbReference type="ARBA" id="ARBA00023163"/>
    </source>
</evidence>
<evidence type="ECO:0000256" key="5">
    <source>
        <dbReference type="ARBA" id="ARBA00023242"/>
    </source>
</evidence>
<dbReference type="GO" id="GO:0000978">
    <property type="term" value="F:RNA polymerase II cis-regulatory region sequence-specific DNA binding"/>
    <property type="evidence" value="ECO:0007669"/>
    <property type="project" value="TreeGrafter"/>
</dbReference>
<keyword evidence="4" id="KW-0804">Transcription</keyword>
<dbReference type="InParanoid" id="A0A200R8K9"/>
<dbReference type="GO" id="GO:0000981">
    <property type="term" value="F:DNA-binding transcription factor activity, RNA polymerase II-specific"/>
    <property type="evidence" value="ECO:0007669"/>
    <property type="project" value="TreeGrafter"/>
</dbReference>
<gene>
    <name evidence="7" type="ORF">BVC80_9031g10</name>
</gene>
<protein>
    <submittedName>
        <fullName evidence="7">Myc-type</fullName>
    </submittedName>
</protein>